<gene>
    <name evidence="3" type="ORF">GYN02_11395</name>
</gene>
<proteinExistence type="predicted"/>
<dbReference type="RefSeq" id="WP_059762744.1">
    <property type="nucleotide sequence ID" value="NZ_JAAEBW010000005.1"/>
</dbReference>
<dbReference type="InterPro" id="IPR036937">
    <property type="entry name" value="Adhesion_dom_fimbrial_sf"/>
</dbReference>
<evidence type="ECO:0000259" key="2">
    <source>
        <dbReference type="Pfam" id="PF00419"/>
    </source>
</evidence>
<evidence type="ECO:0000313" key="4">
    <source>
        <dbReference type="Proteomes" id="UP000809529"/>
    </source>
</evidence>
<dbReference type="EMBL" id="JAAEBW010000005">
    <property type="protein sequence ID" value="MBM1195771.1"/>
    <property type="molecule type" value="Genomic_DNA"/>
</dbReference>
<keyword evidence="1" id="KW-0732">Signal</keyword>
<evidence type="ECO:0000313" key="3">
    <source>
        <dbReference type="EMBL" id="MBM1195771.1"/>
    </source>
</evidence>
<dbReference type="Proteomes" id="UP000809529">
    <property type="component" value="Unassembled WGS sequence"/>
</dbReference>
<organism evidence="3 4">
    <name type="scientific">Pseudomonas weihenstephanensis</name>
    <dbReference type="NCBI Taxonomy" id="1608994"/>
    <lineage>
        <taxon>Bacteria</taxon>
        <taxon>Pseudomonadati</taxon>
        <taxon>Pseudomonadota</taxon>
        <taxon>Gammaproteobacteria</taxon>
        <taxon>Pseudomonadales</taxon>
        <taxon>Pseudomonadaceae</taxon>
        <taxon>Pseudomonas</taxon>
    </lineage>
</organism>
<feature type="domain" description="Fimbrial-type adhesion" evidence="2">
    <location>
        <begin position="29"/>
        <end position="162"/>
    </location>
</feature>
<feature type="signal peptide" evidence="1">
    <location>
        <begin position="1"/>
        <end position="22"/>
    </location>
</feature>
<dbReference type="InterPro" id="IPR000259">
    <property type="entry name" value="Adhesion_dom_fimbrial"/>
</dbReference>
<reference evidence="3 4" key="1">
    <citation type="submission" date="2020-01" db="EMBL/GenBank/DDBJ databases">
        <title>Comparative genomics of meat spoilage bacteria.</title>
        <authorList>
            <person name="Hilgarth M."/>
            <person name="Vogel R.F."/>
        </authorList>
    </citation>
    <scope>NUCLEOTIDE SEQUENCE [LARGE SCALE GENOMIC DNA]</scope>
    <source>
        <strain evidence="3 4">TMW2.2077</strain>
    </source>
</reference>
<evidence type="ECO:0000256" key="1">
    <source>
        <dbReference type="SAM" id="SignalP"/>
    </source>
</evidence>
<feature type="chain" id="PRO_5047447018" evidence="1">
    <location>
        <begin position="23"/>
        <end position="162"/>
    </location>
</feature>
<protein>
    <submittedName>
        <fullName evidence="3">Fimbrial protein</fullName>
    </submittedName>
</protein>
<sequence length="162" mass="17140">MNVLSRVLAVLLASALPLACLAVDMRMDFGGNMMAAPPCVINDGKLIAATFGDVQVDDIDGSYKTITLPYTLDCSLAVSNQVRIQVQGAGTWFLPALLAVPGNDELGIAFKKDGSALALNTWANFDASKKPLLQAVLAKRTQSSEIVNGTFSATATVMVEYQ</sequence>
<name>A0ABS1ZIA9_9PSED</name>
<dbReference type="Gene3D" id="2.60.40.1090">
    <property type="entry name" value="Fimbrial-type adhesion domain"/>
    <property type="match status" value="1"/>
</dbReference>
<dbReference type="InterPro" id="IPR008966">
    <property type="entry name" value="Adhesion_dom_sf"/>
</dbReference>
<comment type="caution">
    <text evidence="3">The sequence shown here is derived from an EMBL/GenBank/DDBJ whole genome shotgun (WGS) entry which is preliminary data.</text>
</comment>
<dbReference type="SUPFAM" id="SSF49401">
    <property type="entry name" value="Bacterial adhesins"/>
    <property type="match status" value="1"/>
</dbReference>
<keyword evidence="4" id="KW-1185">Reference proteome</keyword>
<accession>A0ABS1ZIA9</accession>
<dbReference type="Pfam" id="PF00419">
    <property type="entry name" value="Fimbrial"/>
    <property type="match status" value="1"/>
</dbReference>